<sequence length="304" mass="31399">MTPPHTPALIAIGETMAVVAPLDAAPLLDARVVRLGVGGAESNVAGHVAALGGSAAWVSALGDDVLGRRVHREVAALGVDTRWVAVDRSAPTGVYFKDPSRGVSYYRAGSAASRMTPSTLAPVPLEDAQIVHISGITPALSAACAAMIESVIARVAGSGALLSFDVNHRLPLWSVAEAAPVLRGIANRADVVFVGRDEAETLWGCRTPDDVREILPAPSRLIVKDGDVGATEFTAQGTVFVPAIPTEVVEAVGAGDAFAGGYLAGLLRGRSARECLQEGHERAHLVLQSTNDGIAVADIATVER</sequence>
<evidence type="ECO:0000313" key="5">
    <source>
        <dbReference type="EMBL" id="GAA4477609.1"/>
    </source>
</evidence>
<evidence type="ECO:0000313" key="6">
    <source>
        <dbReference type="Proteomes" id="UP001500731"/>
    </source>
</evidence>
<name>A0ABP8P0T2_9MICO</name>
<reference evidence="6" key="1">
    <citation type="journal article" date="2019" name="Int. J. Syst. Evol. Microbiol.">
        <title>The Global Catalogue of Microorganisms (GCM) 10K type strain sequencing project: providing services to taxonomists for standard genome sequencing and annotation.</title>
        <authorList>
            <consortium name="The Broad Institute Genomics Platform"/>
            <consortium name="The Broad Institute Genome Sequencing Center for Infectious Disease"/>
            <person name="Wu L."/>
            <person name="Ma J."/>
        </authorList>
    </citation>
    <scope>NUCLEOTIDE SEQUENCE [LARGE SCALE GENOMIC DNA]</scope>
    <source>
        <strain evidence="6">JCM 17839</strain>
    </source>
</reference>
<dbReference type="Gene3D" id="3.40.1190.20">
    <property type="match status" value="1"/>
</dbReference>
<feature type="domain" description="Carbohydrate kinase PfkB" evidence="4">
    <location>
        <begin position="10"/>
        <end position="294"/>
    </location>
</feature>
<dbReference type="EMBL" id="BAABGP010000003">
    <property type="protein sequence ID" value="GAA4477609.1"/>
    <property type="molecule type" value="Genomic_DNA"/>
</dbReference>
<gene>
    <name evidence="5" type="ORF">GCM10023171_00510</name>
</gene>
<dbReference type="Proteomes" id="UP001500731">
    <property type="component" value="Unassembled WGS sequence"/>
</dbReference>
<protein>
    <submittedName>
        <fullName evidence="5">Sugar kinase</fullName>
    </submittedName>
</protein>
<evidence type="ECO:0000256" key="3">
    <source>
        <dbReference type="ARBA" id="ARBA00022777"/>
    </source>
</evidence>
<dbReference type="Pfam" id="PF00294">
    <property type="entry name" value="PfkB"/>
    <property type="match status" value="1"/>
</dbReference>
<dbReference type="PANTHER" id="PTHR43085:SF57">
    <property type="entry name" value="CARBOHYDRATE KINASE PFKB DOMAIN-CONTAINING PROTEIN"/>
    <property type="match status" value="1"/>
</dbReference>
<dbReference type="RefSeq" id="WP_345183158.1">
    <property type="nucleotide sequence ID" value="NZ_BAABGP010000003.1"/>
</dbReference>
<dbReference type="InterPro" id="IPR011611">
    <property type="entry name" value="PfkB_dom"/>
</dbReference>
<organism evidence="5 6">
    <name type="scientific">Microbacterium panaciterrae</name>
    <dbReference type="NCBI Taxonomy" id="985759"/>
    <lineage>
        <taxon>Bacteria</taxon>
        <taxon>Bacillati</taxon>
        <taxon>Actinomycetota</taxon>
        <taxon>Actinomycetes</taxon>
        <taxon>Micrococcales</taxon>
        <taxon>Microbacteriaceae</taxon>
        <taxon>Microbacterium</taxon>
    </lineage>
</organism>
<dbReference type="SUPFAM" id="SSF53613">
    <property type="entry name" value="Ribokinase-like"/>
    <property type="match status" value="1"/>
</dbReference>
<evidence type="ECO:0000256" key="1">
    <source>
        <dbReference type="ARBA" id="ARBA00010688"/>
    </source>
</evidence>
<dbReference type="CDD" id="cd01166">
    <property type="entry name" value="KdgK"/>
    <property type="match status" value="1"/>
</dbReference>
<comment type="similarity">
    <text evidence="1">Belongs to the carbohydrate kinase PfkB family.</text>
</comment>
<keyword evidence="6" id="KW-1185">Reference proteome</keyword>
<dbReference type="InterPro" id="IPR029056">
    <property type="entry name" value="Ribokinase-like"/>
</dbReference>
<keyword evidence="3 5" id="KW-0418">Kinase</keyword>
<dbReference type="GO" id="GO:0016301">
    <property type="term" value="F:kinase activity"/>
    <property type="evidence" value="ECO:0007669"/>
    <property type="project" value="UniProtKB-KW"/>
</dbReference>
<dbReference type="PANTHER" id="PTHR43085">
    <property type="entry name" value="HEXOKINASE FAMILY MEMBER"/>
    <property type="match status" value="1"/>
</dbReference>
<accession>A0ABP8P0T2</accession>
<comment type="caution">
    <text evidence="5">The sequence shown here is derived from an EMBL/GenBank/DDBJ whole genome shotgun (WGS) entry which is preliminary data.</text>
</comment>
<evidence type="ECO:0000259" key="4">
    <source>
        <dbReference type="Pfam" id="PF00294"/>
    </source>
</evidence>
<evidence type="ECO:0000256" key="2">
    <source>
        <dbReference type="ARBA" id="ARBA00022679"/>
    </source>
</evidence>
<keyword evidence="2" id="KW-0808">Transferase</keyword>
<proteinExistence type="inferred from homology"/>
<dbReference type="InterPro" id="IPR050306">
    <property type="entry name" value="PfkB_Carbo_kinase"/>
</dbReference>